<reference evidence="3" key="1">
    <citation type="submission" date="2019-03" db="EMBL/GenBank/DDBJ databases">
        <title>Single cell metagenomics reveals metabolic interactions within the superorganism composed of flagellate Streblomastix strix and complex community of Bacteroidetes bacteria on its surface.</title>
        <authorList>
            <person name="Treitli S.C."/>
            <person name="Kolisko M."/>
            <person name="Husnik F."/>
            <person name="Keeling P."/>
            <person name="Hampl V."/>
        </authorList>
    </citation>
    <scope>NUCLEOTIDE SEQUENCE</scope>
    <source>
        <strain evidence="3">STM</strain>
    </source>
</reference>
<organism evidence="3">
    <name type="scientific">termite gut metagenome</name>
    <dbReference type="NCBI Taxonomy" id="433724"/>
    <lineage>
        <taxon>unclassified sequences</taxon>
        <taxon>metagenomes</taxon>
        <taxon>organismal metagenomes</taxon>
    </lineage>
</organism>
<sequence>MDEDIYKTISGISEGIYTEKRSKFIAFAIPVCTVKEVKNHLEYYQKKFFDAHHVCYAYMLGHEWKDFRTSDNGEPSGTAGKPVLGQINSKGLTDILIVVIRYFGGIKLGTGGLAAAYKVAAADALNNAVIIEKTVDEEVTVAFEYLFMNDVMRVVKEEGAEILYQSYEEGCKMTLRIRRSLMGRLRSRLLCNGNVF</sequence>
<dbReference type="AlphaFoldDB" id="A0A5J4SX84"/>
<dbReference type="PROSITE" id="PS00910">
    <property type="entry name" value="UPF0029"/>
    <property type="match status" value="1"/>
</dbReference>
<evidence type="ECO:0000313" key="3">
    <source>
        <dbReference type="EMBL" id="KAA6350382.1"/>
    </source>
</evidence>
<dbReference type="InterPro" id="IPR023582">
    <property type="entry name" value="Impact"/>
</dbReference>
<comment type="similarity">
    <text evidence="1">Belongs to the IMPACT family.</text>
</comment>
<dbReference type="GO" id="GO:0006446">
    <property type="term" value="P:regulation of translational initiation"/>
    <property type="evidence" value="ECO:0007669"/>
    <property type="project" value="TreeGrafter"/>
</dbReference>
<evidence type="ECO:0000259" key="2">
    <source>
        <dbReference type="Pfam" id="PF01205"/>
    </source>
</evidence>
<dbReference type="InterPro" id="IPR020568">
    <property type="entry name" value="Ribosomal_Su5_D2-typ_SF"/>
</dbReference>
<dbReference type="Gene3D" id="3.30.230.30">
    <property type="entry name" value="Impact, N-terminal domain"/>
    <property type="match status" value="1"/>
</dbReference>
<evidence type="ECO:0000256" key="1">
    <source>
        <dbReference type="ARBA" id="ARBA00007665"/>
    </source>
</evidence>
<feature type="domain" description="Impact N-terminal" evidence="2">
    <location>
        <begin position="20"/>
        <end position="125"/>
    </location>
</feature>
<dbReference type="GO" id="GO:0005737">
    <property type="term" value="C:cytoplasm"/>
    <property type="evidence" value="ECO:0007669"/>
    <property type="project" value="TreeGrafter"/>
</dbReference>
<dbReference type="InterPro" id="IPR036956">
    <property type="entry name" value="Impact_N_sf"/>
</dbReference>
<proteinExistence type="inferred from homology"/>
<comment type="caution">
    <text evidence="3">The sequence shown here is derived from an EMBL/GenBank/DDBJ whole genome shotgun (WGS) entry which is preliminary data.</text>
</comment>
<dbReference type="PANTHER" id="PTHR16301">
    <property type="entry name" value="IMPACT-RELATED"/>
    <property type="match status" value="1"/>
</dbReference>
<accession>A0A5J4SX84</accession>
<gene>
    <name evidence="3" type="ORF">EZS27_002227</name>
</gene>
<protein>
    <submittedName>
        <fullName evidence="3">IMPACT family member YigZ</fullName>
    </submittedName>
</protein>
<dbReference type="InterPro" id="IPR020569">
    <property type="entry name" value="UPF0029_Impact_CS"/>
</dbReference>
<dbReference type="SUPFAM" id="SSF54211">
    <property type="entry name" value="Ribosomal protein S5 domain 2-like"/>
    <property type="match status" value="1"/>
</dbReference>
<dbReference type="Pfam" id="PF01205">
    <property type="entry name" value="Impact_N"/>
    <property type="match status" value="1"/>
</dbReference>
<name>A0A5J4SX84_9ZZZZ</name>
<dbReference type="EMBL" id="SNRY01000029">
    <property type="protein sequence ID" value="KAA6350382.1"/>
    <property type="molecule type" value="Genomic_DNA"/>
</dbReference>
<dbReference type="InterPro" id="IPR001498">
    <property type="entry name" value="Impact_N"/>
</dbReference>
<dbReference type="PANTHER" id="PTHR16301:SF20">
    <property type="entry name" value="IMPACT FAMILY MEMBER YIGZ"/>
    <property type="match status" value="1"/>
</dbReference>